<dbReference type="Gene3D" id="3.40.50.300">
    <property type="entry name" value="P-loop containing nucleotide triphosphate hydrolases"/>
    <property type="match status" value="1"/>
</dbReference>
<feature type="compositionally biased region" description="Low complexity" evidence="1">
    <location>
        <begin position="48"/>
        <end position="66"/>
    </location>
</feature>
<evidence type="ECO:0000313" key="3">
    <source>
        <dbReference type="EMBL" id="KAK7513714.1"/>
    </source>
</evidence>
<comment type="caution">
    <text evidence="3">The sequence shown here is derived from an EMBL/GenBank/DDBJ whole genome shotgun (WGS) entry which is preliminary data.</text>
</comment>
<feature type="compositionally biased region" description="Basic residues" evidence="1">
    <location>
        <begin position="67"/>
        <end position="76"/>
    </location>
</feature>
<dbReference type="Pfam" id="PF00004">
    <property type="entry name" value="AAA"/>
    <property type="match status" value="1"/>
</dbReference>
<dbReference type="EMBL" id="JBBPHU010000009">
    <property type="protein sequence ID" value="KAK7513714.1"/>
    <property type="molecule type" value="Genomic_DNA"/>
</dbReference>
<dbReference type="SUPFAM" id="SSF52540">
    <property type="entry name" value="P-loop containing nucleoside triphosphate hydrolases"/>
    <property type="match status" value="1"/>
</dbReference>
<dbReference type="InterPro" id="IPR003593">
    <property type="entry name" value="AAA+_ATPase"/>
</dbReference>
<evidence type="ECO:0000313" key="4">
    <source>
        <dbReference type="Proteomes" id="UP001363622"/>
    </source>
</evidence>
<dbReference type="Pfam" id="PF22942">
    <property type="entry name" value="DUF7025"/>
    <property type="match status" value="1"/>
</dbReference>
<dbReference type="SMART" id="SM00382">
    <property type="entry name" value="AAA"/>
    <property type="match status" value="1"/>
</dbReference>
<protein>
    <recommendedName>
        <fullName evidence="2">AAA+ ATPase domain-containing protein</fullName>
    </recommendedName>
</protein>
<keyword evidence="4" id="KW-1185">Reference proteome</keyword>
<feature type="region of interest" description="Disordered" evidence="1">
    <location>
        <begin position="149"/>
        <end position="198"/>
    </location>
</feature>
<evidence type="ECO:0000259" key="2">
    <source>
        <dbReference type="SMART" id="SM00382"/>
    </source>
</evidence>
<accession>A0ABR1KF98</accession>
<feature type="compositionally biased region" description="Polar residues" evidence="1">
    <location>
        <begin position="185"/>
        <end position="195"/>
    </location>
</feature>
<dbReference type="PANTHER" id="PTHR46411">
    <property type="entry name" value="FAMILY ATPASE, PUTATIVE-RELATED"/>
    <property type="match status" value="1"/>
</dbReference>
<dbReference type="Proteomes" id="UP001363622">
    <property type="component" value="Unassembled WGS sequence"/>
</dbReference>
<dbReference type="PANTHER" id="PTHR46411:SF2">
    <property type="entry name" value="AAA+ ATPASE DOMAIN-CONTAINING PROTEIN"/>
    <property type="match status" value="1"/>
</dbReference>
<name>A0ABR1KF98_9PEZI</name>
<dbReference type="InterPro" id="IPR027417">
    <property type="entry name" value="P-loop_NTPase"/>
</dbReference>
<gene>
    <name evidence="3" type="ORF">IWZ03DRAFT_238976</name>
</gene>
<sequence>MSNTDDDEMSSGSGIEDSDSSSDASVEEQRQRSPDSFGAPSWDDNARSRSFSRSRSPSPARSYLRSNGKKGIRRKKLHDDPPRRATSIESRSDEEDSEGEVRLSQRHIPGWFKHSAQPSVLPTISQDLTEGQQYTRDQYFASLGSKFGRTVSDISQPDGAAEQFEIPENSRYKPFPPPPPPGLARSQTMPRNDSIQPVEGHREFTLADLEQPRVRVRRPQSSTRITRNDNFLQRREDMMVRQQATHLDRSRSSALEPPGLGATSIDRRSKSLVKVSDEKPLEDIYEEPFGDTSAHAESATKSHQGIPDSSGRIDWRAQICGTLGIDQRASDADVLVAVQKNGCVRPQKPRLEPHFRILYRVDCKRDGSHFVYEDMPYVLDPDSHGNHLRGRNKMSNYDLYVERHQGLSFIVYKRFTCCQRGTEKKPSGAVAQHESTDSISLISRELISALRQAAKTSGRLHLYPEFNHRQEIEAPYLWFFHGFSFLQDFTKRASSKCHPHLRCFFEDYIFKHMVQEYDEVDSMLSRGMITEKYISYLFTPGDVILQRDEKRKSSLYDRAFLQEFWPSKFSVTKQNEDRGSKEEMVRISSEISGLFWEFDGKFCCYKRRVLFQYDTAKGKEFPIQKLPILPLRFADQKDSPRLKARGRKLWECRHQKLVSYSGWDFTQIDHFRDARVMVDMKTYNKIHRAESIRKLEGKFIEELDSNAMEREHPPREEIFYLLMPPNTFGFVMRVRKWHNIMVENMAEVQWEEQAFDSLVMEQTTKDLIKALVTSEIEESKTTDLMSGKGNGLIMLLHGGPRTGKTLTAESVAEYTRKPLYRITSGDIGTNPEAVERYLDVVLDLGKSWDCVVLLDEAEVFLQTRSLTDLARNALVSVFLRVLEYFQGILILTSNRVATFDEAFKSRIQLALHYEPLGKKERKQVWTNFITRLETLDESNVDAADLHKHVDELAAVNMNGRQIRNAVTTARQLAMFKNKTERTRVNFKTLEYIIGVSQKFDSYLSQVNDGLTDEDIARDDKVR</sequence>
<reference evidence="3 4" key="1">
    <citation type="submission" date="2024-04" db="EMBL/GenBank/DDBJ databases">
        <title>Phyllosticta paracitricarpa is synonymous to the EU quarantine fungus P. citricarpa based on phylogenomic analyses.</title>
        <authorList>
            <consortium name="Lawrence Berkeley National Laboratory"/>
            <person name="Van Ingen-Buijs V.A."/>
            <person name="Van Westerhoven A.C."/>
            <person name="Haridas S."/>
            <person name="Skiadas P."/>
            <person name="Martin F."/>
            <person name="Groenewald J.Z."/>
            <person name="Crous P.W."/>
            <person name="Seidl M.F."/>
        </authorList>
    </citation>
    <scope>NUCLEOTIDE SEQUENCE [LARGE SCALE GENOMIC DNA]</scope>
    <source>
        <strain evidence="3 4">CBS 123371</strain>
    </source>
</reference>
<dbReference type="InterPro" id="IPR054289">
    <property type="entry name" value="DUF7025"/>
</dbReference>
<feature type="region of interest" description="Disordered" evidence="1">
    <location>
        <begin position="1"/>
        <end position="118"/>
    </location>
</feature>
<dbReference type="InterPro" id="IPR056599">
    <property type="entry name" value="AAA_lid_fung"/>
</dbReference>
<feature type="domain" description="AAA+ ATPase" evidence="2">
    <location>
        <begin position="790"/>
        <end position="917"/>
    </location>
</feature>
<feature type="region of interest" description="Disordered" evidence="1">
    <location>
        <begin position="243"/>
        <end position="273"/>
    </location>
</feature>
<proteinExistence type="predicted"/>
<organism evidence="3 4">
    <name type="scientific">Phyllosticta citriasiana</name>
    <dbReference type="NCBI Taxonomy" id="595635"/>
    <lineage>
        <taxon>Eukaryota</taxon>
        <taxon>Fungi</taxon>
        <taxon>Dikarya</taxon>
        <taxon>Ascomycota</taxon>
        <taxon>Pezizomycotina</taxon>
        <taxon>Dothideomycetes</taxon>
        <taxon>Dothideomycetes incertae sedis</taxon>
        <taxon>Botryosphaeriales</taxon>
        <taxon>Phyllostictaceae</taxon>
        <taxon>Phyllosticta</taxon>
    </lineage>
</organism>
<dbReference type="Pfam" id="PF23232">
    <property type="entry name" value="AAA_lid_13"/>
    <property type="match status" value="1"/>
</dbReference>
<dbReference type="InterPro" id="IPR003959">
    <property type="entry name" value="ATPase_AAA_core"/>
</dbReference>
<evidence type="ECO:0000256" key="1">
    <source>
        <dbReference type="SAM" id="MobiDB-lite"/>
    </source>
</evidence>